<proteinExistence type="predicted"/>
<evidence type="ECO:0000313" key="1">
    <source>
        <dbReference type="EMBL" id="MBX38938.1"/>
    </source>
</evidence>
<dbReference type="AlphaFoldDB" id="A0A2P2N8Z4"/>
<reference evidence="1" key="1">
    <citation type="submission" date="2018-02" db="EMBL/GenBank/DDBJ databases">
        <title>Rhizophora mucronata_Transcriptome.</title>
        <authorList>
            <person name="Meera S.P."/>
            <person name="Sreeshan A."/>
            <person name="Augustine A."/>
        </authorList>
    </citation>
    <scope>NUCLEOTIDE SEQUENCE</scope>
    <source>
        <tissue evidence="1">Leaf</tissue>
    </source>
</reference>
<protein>
    <submittedName>
        <fullName evidence="1">Uncharacterized protein</fullName>
    </submittedName>
</protein>
<sequence length="36" mass="4393">MRDYYQEQYCTIRIPKHCLKFSPKTGKKFLSQILEV</sequence>
<dbReference type="EMBL" id="GGEC01058454">
    <property type="protein sequence ID" value="MBX38938.1"/>
    <property type="molecule type" value="Transcribed_RNA"/>
</dbReference>
<organism evidence="1">
    <name type="scientific">Rhizophora mucronata</name>
    <name type="common">Asiatic mangrove</name>
    <dbReference type="NCBI Taxonomy" id="61149"/>
    <lineage>
        <taxon>Eukaryota</taxon>
        <taxon>Viridiplantae</taxon>
        <taxon>Streptophyta</taxon>
        <taxon>Embryophyta</taxon>
        <taxon>Tracheophyta</taxon>
        <taxon>Spermatophyta</taxon>
        <taxon>Magnoliopsida</taxon>
        <taxon>eudicotyledons</taxon>
        <taxon>Gunneridae</taxon>
        <taxon>Pentapetalae</taxon>
        <taxon>rosids</taxon>
        <taxon>fabids</taxon>
        <taxon>Malpighiales</taxon>
        <taxon>Rhizophoraceae</taxon>
        <taxon>Rhizophora</taxon>
    </lineage>
</organism>
<name>A0A2P2N8Z4_RHIMU</name>
<accession>A0A2P2N8Z4</accession>